<dbReference type="Pfam" id="PF00270">
    <property type="entry name" value="DEAD"/>
    <property type="match status" value="1"/>
</dbReference>
<dbReference type="GO" id="GO:0004518">
    <property type="term" value="F:nuclease activity"/>
    <property type="evidence" value="ECO:0007669"/>
    <property type="project" value="UniProtKB-KW"/>
</dbReference>
<dbReference type="GO" id="GO:0005829">
    <property type="term" value="C:cytosol"/>
    <property type="evidence" value="ECO:0007669"/>
    <property type="project" value="TreeGrafter"/>
</dbReference>
<dbReference type="InterPro" id="IPR050079">
    <property type="entry name" value="DEAD_box_RNA_helicase"/>
</dbReference>
<dbReference type="eggNOG" id="COG1203">
    <property type="taxonomic scope" value="Bacteria"/>
</dbReference>
<protein>
    <submittedName>
        <fullName evidence="14">CRISPR-associated helicase Cas3</fullName>
    </submittedName>
</protein>
<dbReference type="InterPro" id="IPR014001">
    <property type="entry name" value="Helicase_ATP-bd"/>
</dbReference>
<dbReference type="GO" id="GO:0005524">
    <property type="term" value="F:ATP binding"/>
    <property type="evidence" value="ECO:0007669"/>
    <property type="project" value="UniProtKB-KW"/>
</dbReference>
<dbReference type="SMART" id="SM00487">
    <property type="entry name" value="DEXDc"/>
    <property type="match status" value="1"/>
</dbReference>
<reference evidence="14 15" key="2">
    <citation type="journal article" date="2011" name="J. Bacteriol.">
        <title>Complete genome sequences for the anaerobic, extremely thermophilic plant biomass-degrading bacteria Caldicellulosiruptor hydrothermalis, Caldicellulosiruptor kristjanssonii, Caldicellulosiruptor kronotskyensis, Caldicellulosiruptor owensenis, and Caldicellulosiruptor lactoaceticus.</title>
        <authorList>
            <person name="Blumer-Schuette S.E."/>
            <person name="Ozdemir I."/>
            <person name="Mistry D."/>
            <person name="Lucas S."/>
            <person name="Lapidus A."/>
            <person name="Cheng J.F."/>
            <person name="Goodwin L.A."/>
            <person name="Pitluck S."/>
            <person name="Land M.L."/>
            <person name="Hauser L.J."/>
            <person name="Woyke T."/>
            <person name="Mikhailova N."/>
            <person name="Pati A."/>
            <person name="Kyrpides N.C."/>
            <person name="Ivanova N."/>
            <person name="Detter J.C."/>
            <person name="Walston-Davenport K."/>
            <person name="Han S."/>
            <person name="Adams M.W."/>
            <person name="Kelly R.M."/>
        </authorList>
    </citation>
    <scope>NUCLEOTIDE SEQUENCE [LARGE SCALE GENOMIC DNA]</scope>
    <source>
        <strain evidence="15">ATCC 700167 / DSM 13100 / OL</strain>
    </source>
</reference>
<dbReference type="eggNOG" id="COG2254">
    <property type="taxonomic scope" value="Bacteria"/>
</dbReference>
<dbReference type="CDD" id="cd09641">
    <property type="entry name" value="Cas3''_I"/>
    <property type="match status" value="1"/>
</dbReference>
<accession>E4Q1Y3</accession>
<evidence type="ECO:0000256" key="1">
    <source>
        <dbReference type="ARBA" id="ARBA00006847"/>
    </source>
</evidence>
<dbReference type="GO" id="GO:0016787">
    <property type="term" value="F:hydrolase activity"/>
    <property type="evidence" value="ECO:0007669"/>
    <property type="project" value="UniProtKB-KW"/>
</dbReference>
<evidence type="ECO:0000256" key="5">
    <source>
        <dbReference type="ARBA" id="ARBA00022741"/>
    </source>
</evidence>
<dbReference type="SUPFAM" id="SSF52540">
    <property type="entry name" value="P-loop containing nucleoside triphosphate hydrolases"/>
    <property type="match status" value="1"/>
</dbReference>
<dbReference type="GO" id="GO:0046872">
    <property type="term" value="F:metal ion binding"/>
    <property type="evidence" value="ECO:0007669"/>
    <property type="project" value="UniProtKB-KW"/>
</dbReference>
<dbReference type="InterPro" id="IPR038257">
    <property type="entry name" value="CRISPR-assoc_Cas3_HD_sf"/>
</dbReference>
<evidence type="ECO:0000259" key="11">
    <source>
        <dbReference type="PROSITE" id="PS51192"/>
    </source>
</evidence>
<evidence type="ECO:0000256" key="2">
    <source>
        <dbReference type="ARBA" id="ARBA00009046"/>
    </source>
</evidence>
<evidence type="ECO:0000256" key="6">
    <source>
        <dbReference type="ARBA" id="ARBA00022801"/>
    </source>
</evidence>
<keyword evidence="9" id="KW-0051">Antiviral defense</keyword>
<dbReference type="AlphaFoldDB" id="E4Q1Y3"/>
<dbReference type="PANTHER" id="PTHR47959:SF16">
    <property type="entry name" value="CRISPR-ASSOCIATED NUCLEASE_HELICASE CAS3-RELATED"/>
    <property type="match status" value="1"/>
</dbReference>
<dbReference type="PROSITE" id="PS51194">
    <property type="entry name" value="HELICASE_CTER"/>
    <property type="match status" value="1"/>
</dbReference>
<dbReference type="Gene3D" id="3.40.50.300">
    <property type="entry name" value="P-loop containing nucleotide triphosphate hydrolases"/>
    <property type="match status" value="2"/>
</dbReference>
<evidence type="ECO:0000256" key="4">
    <source>
        <dbReference type="ARBA" id="ARBA00022723"/>
    </source>
</evidence>
<dbReference type="NCBIfam" id="TIGR01596">
    <property type="entry name" value="cas3_HD"/>
    <property type="match status" value="1"/>
</dbReference>
<evidence type="ECO:0000259" key="12">
    <source>
        <dbReference type="PROSITE" id="PS51194"/>
    </source>
</evidence>
<dbReference type="KEGG" id="cow:Calow_0071"/>
<dbReference type="InterPro" id="IPR054712">
    <property type="entry name" value="Cas3-like_dom"/>
</dbReference>
<keyword evidence="4" id="KW-0479">Metal-binding</keyword>
<keyword evidence="6" id="KW-0378">Hydrolase</keyword>
<dbReference type="PROSITE" id="PS51643">
    <property type="entry name" value="HD_CAS3"/>
    <property type="match status" value="1"/>
</dbReference>
<dbReference type="Pfam" id="PF18019">
    <property type="entry name" value="Cas3_HD"/>
    <property type="match status" value="1"/>
</dbReference>
<dbReference type="InterPro" id="IPR027417">
    <property type="entry name" value="P-loop_NTPase"/>
</dbReference>
<keyword evidence="7" id="KW-0347">Helicase</keyword>
<organism evidence="14 15">
    <name type="scientific">Caldicellulosiruptor owensensis (strain ATCC 700167 / DSM 13100 / OL)</name>
    <dbReference type="NCBI Taxonomy" id="632518"/>
    <lineage>
        <taxon>Bacteria</taxon>
        <taxon>Bacillati</taxon>
        <taxon>Bacillota</taxon>
        <taxon>Bacillota incertae sedis</taxon>
        <taxon>Caldicellulosiruptorales</taxon>
        <taxon>Caldicellulosiruptoraceae</taxon>
        <taxon>Caldicellulosiruptor</taxon>
    </lineage>
</organism>
<dbReference type="InterPro" id="IPR006474">
    <property type="entry name" value="Helicase_Cas3_CRISPR-ass_core"/>
</dbReference>
<feature type="domain" description="Helicase C-terminal" evidence="12">
    <location>
        <begin position="488"/>
        <end position="650"/>
    </location>
</feature>
<keyword evidence="8" id="KW-0067">ATP-binding</keyword>
<dbReference type="Gene3D" id="1.10.3210.30">
    <property type="match status" value="1"/>
</dbReference>
<dbReference type="OrthoDB" id="9810236at2"/>
<dbReference type="STRING" id="632518.Calow_0071"/>
<dbReference type="InterPro" id="IPR011545">
    <property type="entry name" value="DEAD/DEAH_box_helicase_dom"/>
</dbReference>
<dbReference type="InterPro" id="IPR006483">
    <property type="entry name" value="CRISPR-assoc_Cas3_HD"/>
</dbReference>
<dbReference type="GO" id="GO:0003676">
    <property type="term" value="F:nucleic acid binding"/>
    <property type="evidence" value="ECO:0007669"/>
    <property type="project" value="InterPro"/>
</dbReference>
<evidence type="ECO:0000256" key="8">
    <source>
        <dbReference type="ARBA" id="ARBA00022840"/>
    </source>
</evidence>
<evidence type="ECO:0000313" key="14">
    <source>
        <dbReference type="EMBL" id="ADQ03682.1"/>
    </source>
</evidence>
<dbReference type="RefSeq" id="WP_013411097.1">
    <property type="nucleotide sequence ID" value="NC_014657.1"/>
</dbReference>
<keyword evidence="15" id="KW-1185">Reference proteome</keyword>
<name>E4Q1Y3_CALOW</name>
<feature type="domain" description="Helicase ATP-binding" evidence="11">
    <location>
        <begin position="266"/>
        <end position="444"/>
    </location>
</feature>
<reference key="1">
    <citation type="submission" date="2010-09" db="EMBL/GenBank/DDBJ databases">
        <title>Complete sequence of Caldicellulosiruptor owensensis OL.</title>
        <authorList>
            <consortium name="US DOE Joint Genome Institute"/>
            <person name="Lucas S."/>
            <person name="Copeland A."/>
            <person name="Lapidus A."/>
            <person name="Cheng J.-F."/>
            <person name="Bruce D."/>
            <person name="Goodwin L."/>
            <person name="Pitluck S."/>
            <person name="Davenport K."/>
            <person name="Detter J.C."/>
            <person name="Han C."/>
            <person name="Tapia R."/>
            <person name="Land M."/>
            <person name="Hauser L."/>
            <person name="Chang Y.-J."/>
            <person name="Jeffries C."/>
            <person name="Kyrpides N."/>
            <person name="Ivanova N."/>
            <person name="Mikhailova N."/>
            <person name="Blumer-Schuette S.E."/>
            <person name="Kelly R.M."/>
            <person name="Woyke T."/>
        </authorList>
    </citation>
    <scope>NUCLEOTIDE SEQUENCE</scope>
    <source>
        <strain>OL</strain>
    </source>
</reference>
<evidence type="ECO:0000256" key="3">
    <source>
        <dbReference type="ARBA" id="ARBA00022722"/>
    </source>
</evidence>
<keyword evidence="3" id="KW-0540">Nuclease</keyword>
<dbReference type="Pfam" id="PF22590">
    <property type="entry name" value="Cas3-like_C_2"/>
    <property type="match status" value="1"/>
</dbReference>
<dbReference type="EMBL" id="CP002216">
    <property type="protein sequence ID" value="ADQ03682.1"/>
    <property type="molecule type" value="Genomic_DNA"/>
</dbReference>
<dbReference type="InterPro" id="IPR001650">
    <property type="entry name" value="Helicase_C-like"/>
</dbReference>
<comment type="similarity">
    <text evidence="1">In the N-terminal section; belongs to the CRISPR-associated nuclease Cas3-HD family.</text>
</comment>
<evidence type="ECO:0000256" key="9">
    <source>
        <dbReference type="ARBA" id="ARBA00023118"/>
    </source>
</evidence>
<evidence type="ECO:0000256" key="7">
    <source>
        <dbReference type="ARBA" id="ARBA00022806"/>
    </source>
</evidence>
<dbReference type="NCBIfam" id="TIGR01587">
    <property type="entry name" value="cas3_core"/>
    <property type="match status" value="1"/>
</dbReference>
<evidence type="ECO:0000313" key="15">
    <source>
        <dbReference type="Proteomes" id="UP000006889"/>
    </source>
</evidence>
<dbReference type="GO" id="GO:0003724">
    <property type="term" value="F:RNA helicase activity"/>
    <property type="evidence" value="ECO:0007669"/>
    <property type="project" value="TreeGrafter"/>
</dbReference>
<comment type="similarity">
    <text evidence="10">Belongs to the DEAD box helicase family.</text>
</comment>
<comment type="similarity">
    <text evidence="2">In the central section; belongs to the CRISPR-associated helicase Cas3 family.</text>
</comment>
<dbReference type="SMART" id="SM00490">
    <property type="entry name" value="HELICc"/>
    <property type="match status" value="1"/>
</dbReference>
<dbReference type="HOGENOM" id="CLU_009347_0_0_9"/>
<feature type="domain" description="HD Cas3-type" evidence="13">
    <location>
        <begin position="13"/>
        <end position="223"/>
    </location>
</feature>
<dbReference type="PANTHER" id="PTHR47959">
    <property type="entry name" value="ATP-DEPENDENT RNA HELICASE RHLE-RELATED"/>
    <property type="match status" value="1"/>
</dbReference>
<dbReference type="PROSITE" id="PS51192">
    <property type="entry name" value="HELICASE_ATP_BIND_1"/>
    <property type="match status" value="1"/>
</dbReference>
<evidence type="ECO:0000259" key="13">
    <source>
        <dbReference type="PROSITE" id="PS51643"/>
    </source>
</evidence>
<sequence>MNKIWAKSNYDDKDKEVITLSKHVSDVLKTFENIQKKYSFQSPLIEATRIAIFLHDLGKVLPYFQIQVLKNQEYQPWDIIYEVPHSLFSIFWVDINKLKEKLNNEDYFNFVISAIAYHHWRENFDEFISRENEIFIKLCKKVINEWGESLQNNLVEEYKKISNFDEYKDLIALNEKWLKSIINGRSFLNLAIPPYKFDYEPLRREIKKEWILIAGFLQRCDHFASWCEEEGEEKELNKVEIDQKDENKIKSIISAKIGDNAWQFKTLDNKMDKNIILIAPTGYGKTEFAFLWSNGSKFFYTLPLRSAVNNTYERTKEVYGEDNTGILHSDADIYLLNKVSDEIGTVRVYELAKQLSHPAIISTGDQFFPYALRPPGFEKIFATLSYSKLIIDEIQAYDPKACAIITKFIEWLYKMGGRFLLMTATIPKFIENSIKTSIPNFNEDVEIVNIYEEEKKAYEKFFKHKLRFDLIKFTKESSTSDFRLPEEKINEILKKAESGKRALVILNTVAFAQKVYEELTKKASENLKNNIFLLHSRFTLKDREKKENKYIKEFSNPKPVDEKIGKILVATQVVEASLDIDADVLFTEICPLDALVQRMGRILRRYFYRDNKVINKSNNKRYDLSAGFKAFEEESNDEPNVYVLVFEEKLQSGESRVYDKELIKLSLAWLWNEYQGKDLEILLSEVSQLNPNAEDYDTRIGEKIFQKEFIDLLESISQESGKKGKKGKQKKDVYDIIVENNDWLSKIDKMEIELTEYKKYVLVSLFYSTLRRSGSYLKKFFDTLTILEAGWMSEKKSEAENLFREIYSIQVIPQDKVEKFKEDILSFIEEEKKSPGEKKLLYTRFKKEILSKYVVSQPPEKELVSIVKKLNVRLDKSWENRLKRWLFDIYICSHKYDENLGLLKNENEIENGIL</sequence>
<evidence type="ECO:0000256" key="10">
    <source>
        <dbReference type="ARBA" id="ARBA00038437"/>
    </source>
</evidence>
<dbReference type="Proteomes" id="UP000006889">
    <property type="component" value="Chromosome"/>
</dbReference>
<dbReference type="GO" id="GO:0051607">
    <property type="term" value="P:defense response to virus"/>
    <property type="evidence" value="ECO:0007669"/>
    <property type="project" value="UniProtKB-KW"/>
</dbReference>
<gene>
    <name evidence="14" type="ordered locus">Calow_0071</name>
</gene>
<proteinExistence type="inferred from homology"/>
<keyword evidence="5" id="KW-0547">Nucleotide-binding</keyword>